<dbReference type="SUPFAM" id="SSF53756">
    <property type="entry name" value="UDP-Glycosyltransferase/glycogen phosphorylase"/>
    <property type="match status" value="1"/>
</dbReference>
<proteinExistence type="predicted"/>
<protein>
    <submittedName>
        <fullName evidence="4">Glycosyltransferase family 4 protein</fullName>
    </submittedName>
</protein>
<evidence type="ECO:0000259" key="2">
    <source>
        <dbReference type="Pfam" id="PF00534"/>
    </source>
</evidence>
<dbReference type="Pfam" id="PF13439">
    <property type="entry name" value="Glyco_transf_4"/>
    <property type="match status" value="1"/>
</dbReference>
<feature type="domain" description="Glycosyltransferase subfamily 4-like N-terminal" evidence="3">
    <location>
        <begin position="65"/>
        <end position="173"/>
    </location>
</feature>
<evidence type="ECO:0000259" key="3">
    <source>
        <dbReference type="Pfam" id="PF13439"/>
    </source>
</evidence>
<feature type="domain" description="Glycosyl transferase family 1" evidence="2">
    <location>
        <begin position="198"/>
        <end position="352"/>
    </location>
</feature>
<name>A0A540VBM9_9CHLR</name>
<keyword evidence="5" id="KW-1185">Reference proteome</keyword>
<evidence type="ECO:0000313" key="5">
    <source>
        <dbReference type="Proteomes" id="UP000317371"/>
    </source>
</evidence>
<keyword evidence="1 4" id="KW-0808">Transferase</keyword>
<dbReference type="FunFam" id="3.40.50.2000:FF:000119">
    <property type="entry name" value="Glycosyl transferase group 1"/>
    <property type="match status" value="1"/>
</dbReference>
<dbReference type="AlphaFoldDB" id="A0A540VBM9"/>
<dbReference type="PANTHER" id="PTHR46401">
    <property type="entry name" value="GLYCOSYLTRANSFERASE WBBK-RELATED"/>
    <property type="match status" value="1"/>
</dbReference>
<dbReference type="PANTHER" id="PTHR46401:SF2">
    <property type="entry name" value="GLYCOSYLTRANSFERASE WBBK-RELATED"/>
    <property type="match status" value="1"/>
</dbReference>
<dbReference type="GO" id="GO:0009103">
    <property type="term" value="P:lipopolysaccharide biosynthetic process"/>
    <property type="evidence" value="ECO:0007669"/>
    <property type="project" value="TreeGrafter"/>
</dbReference>
<dbReference type="InterPro" id="IPR001296">
    <property type="entry name" value="Glyco_trans_1"/>
</dbReference>
<dbReference type="OrthoDB" id="9769555at2"/>
<dbReference type="EMBL" id="VIGC01000027">
    <property type="protein sequence ID" value="TQE94176.1"/>
    <property type="molecule type" value="Genomic_DNA"/>
</dbReference>
<sequence length="378" mass="42550">MQIGIDASRAVRCRRTGTEQYARSVIDHLLALPQAAHHTWRLYLPPPQDGFTAPPPARWAAAEQRVLPGRRLWTHRSLAREIRQRRPDVLFVPSHVIPWLWPSRLLPAAVVTVHDLGYHYFPQAHPLFQRLYLQVSTRWNVRVASRVIAVSQATAQDLVRLYGVEPGRIRVIHEAPMPLPPASPAQQEAVRRRYGLVRPYALYVGTLQPRKNLARLVEAYARLWQQQPVPWDLVLAGGEGWLHRELQRLVERAGLAGHIHLTGYVPQAELPALLQGAYFFCFPSLFEGFGLPVLEAQSCGVPVMSANRSALPEIAGDAALYVDPMDVDAMAEAMLQLSQDEALRQRLIQAGYANVRRFSWEKAARETLAVLEEAASRG</sequence>
<evidence type="ECO:0000313" key="4">
    <source>
        <dbReference type="EMBL" id="TQE94176.1"/>
    </source>
</evidence>
<organism evidence="4 5">
    <name type="scientific">Litorilinea aerophila</name>
    <dbReference type="NCBI Taxonomy" id="1204385"/>
    <lineage>
        <taxon>Bacteria</taxon>
        <taxon>Bacillati</taxon>
        <taxon>Chloroflexota</taxon>
        <taxon>Caldilineae</taxon>
        <taxon>Caldilineales</taxon>
        <taxon>Caldilineaceae</taxon>
        <taxon>Litorilinea</taxon>
    </lineage>
</organism>
<dbReference type="Pfam" id="PF00534">
    <property type="entry name" value="Glycos_transf_1"/>
    <property type="match status" value="1"/>
</dbReference>
<dbReference type="CDD" id="cd03809">
    <property type="entry name" value="GT4_MtfB-like"/>
    <property type="match status" value="1"/>
</dbReference>
<reference evidence="4 5" key="1">
    <citation type="submission" date="2019-06" db="EMBL/GenBank/DDBJ databases">
        <title>Genome sequence of Litorilinea aerophila BAA-2444.</title>
        <authorList>
            <person name="Maclea K.S."/>
            <person name="Maurais E.G."/>
            <person name="Iannazzi L.C."/>
        </authorList>
    </citation>
    <scope>NUCLEOTIDE SEQUENCE [LARGE SCALE GENOMIC DNA]</scope>
    <source>
        <strain evidence="4 5">ATCC BAA-2444</strain>
    </source>
</reference>
<gene>
    <name evidence="4" type="ORF">FKZ61_18175</name>
</gene>
<comment type="caution">
    <text evidence="4">The sequence shown here is derived from an EMBL/GenBank/DDBJ whole genome shotgun (WGS) entry which is preliminary data.</text>
</comment>
<dbReference type="Proteomes" id="UP000317371">
    <property type="component" value="Unassembled WGS sequence"/>
</dbReference>
<dbReference type="GO" id="GO:0016757">
    <property type="term" value="F:glycosyltransferase activity"/>
    <property type="evidence" value="ECO:0007669"/>
    <property type="project" value="InterPro"/>
</dbReference>
<dbReference type="Gene3D" id="3.40.50.2000">
    <property type="entry name" value="Glycogen Phosphorylase B"/>
    <property type="match status" value="2"/>
</dbReference>
<accession>A0A540VBM9</accession>
<evidence type="ECO:0000256" key="1">
    <source>
        <dbReference type="ARBA" id="ARBA00022679"/>
    </source>
</evidence>
<dbReference type="InParanoid" id="A0A540VBM9"/>
<dbReference type="InterPro" id="IPR028098">
    <property type="entry name" value="Glyco_trans_4-like_N"/>
</dbReference>